<dbReference type="AlphaFoldDB" id="A0A0N8SNP3"/>
<dbReference type="PATRIC" id="fig|55398.3.peg.2159"/>
<feature type="compositionally biased region" description="Basic and acidic residues" evidence="1">
    <location>
        <begin position="1"/>
        <end position="10"/>
    </location>
</feature>
<comment type="caution">
    <text evidence="2">The sequence shown here is derived from an EMBL/GenBank/DDBJ whole genome shotgun (WGS) entry which is preliminary data.</text>
</comment>
<evidence type="ECO:0000256" key="1">
    <source>
        <dbReference type="SAM" id="MobiDB-lite"/>
    </source>
</evidence>
<reference evidence="2 3" key="1">
    <citation type="submission" date="2015-09" db="EMBL/GenBank/DDBJ databases">
        <title>Genome announcement of multiple Pseudomonas syringae strains.</title>
        <authorList>
            <person name="Thakur S."/>
            <person name="Wang P.W."/>
            <person name="Gong Y."/>
            <person name="Weir B.S."/>
            <person name="Guttman D.S."/>
        </authorList>
    </citation>
    <scope>NUCLEOTIDE SEQUENCE [LARGE SCALE GENOMIC DNA]</scope>
    <source>
        <strain evidence="2 3">ICMP3882</strain>
    </source>
</reference>
<gene>
    <name evidence="2" type="ORF">ALO47_04765</name>
</gene>
<evidence type="ECO:0000313" key="2">
    <source>
        <dbReference type="EMBL" id="KPY44152.1"/>
    </source>
</evidence>
<protein>
    <submittedName>
        <fullName evidence="2">Uncharacterized protein</fullName>
    </submittedName>
</protein>
<sequence length="100" mass="11341">MSMHDPRICDKNPAPATKCVGNVLRAGRNSPPAVMTRNASSPRALEGRQQRLMTRKVSRPGVIPGPTVIVRMKREREWRLKERLQNLILNDNAQAVFLRD</sequence>
<organism evidence="2 3">
    <name type="scientific">Pseudomonas syringae pv. ribicola</name>
    <dbReference type="NCBI Taxonomy" id="55398"/>
    <lineage>
        <taxon>Bacteria</taxon>
        <taxon>Pseudomonadati</taxon>
        <taxon>Pseudomonadota</taxon>
        <taxon>Gammaproteobacteria</taxon>
        <taxon>Pseudomonadales</taxon>
        <taxon>Pseudomonadaceae</taxon>
        <taxon>Pseudomonas</taxon>
    </lineage>
</organism>
<dbReference type="EMBL" id="LJRF01000172">
    <property type="protein sequence ID" value="KPY44152.1"/>
    <property type="molecule type" value="Genomic_DNA"/>
</dbReference>
<name>A0A0N8SNP3_PSESI</name>
<accession>A0A0N8SNP3</accession>
<proteinExistence type="predicted"/>
<dbReference type="Proteomes" id="UP000050554">
    <property type="component" value="Unassembled WGS sequence"/>
</dbReference>
<feature type="region of interest" description="Disordered" evidence="1">
    <location>
        <begin position="1"/>
        <end position="49"/>
    </location>
</feature>
<evidence type="ECO:0000313" key="3">
    <source>
        <dbReference type="Proteomes" id="UP000050554"/>
    </source>
</evidence>